<feature type="domain" description="Soluble ligand binding" evidence="3">
    <location>
        <begin position="553"/>
        <end position="601"/>
    </location>
</feature>
<sequence length="788" mass="87865">MLGLLYIFLLAQTPEDIMKSLGIKGRPKTQPQTTQTIIQTPVNIKDSIIIKKQMEESEIEKMYNNYRLAFIEIRTETITIDSTMFGGRKVRKEIVDTITLNLKQFGYNHFYWNLASYSQPGVMATDNYIIGPGDALTLNIWGTMEKTENLVVNNEGKIFITGVGTLNIAGLKYSEARDKIKKAVMTEYSNVNVDVTLTNLRKVNIFLTGEVYAPGNYPVSPLSSILYALYLGGGPTKKGSLRRIKIIRRDGTTIYVDLYDYFVKGKSVKNIQFNDGDIIFVPPIGKTVAVGGAVVRPGIYELKSYETASDVFRMAGGLLPEGYVGHITIEGIENHNKRIIYEKDFSSYSEFKKLIKNLKPSDGDFFKIDPIARRRRAFVYVGGNVYYPGVFALDKKTTLKSLLIRSKIKEDTYMERGEILRYVSDSLYSIIPFNVESVLTSPSYDTFKLMEWDSILVFSIDETKPAKNVYLYGAVKKPGTYKLLPGMTTGDLLFGGIPLPTARLDNAELLRKNMKDGTYSIIPVDLTTDKGLNLPLQIGDNLIIKNQQVKPDVVIISGEVKYPGKYALRGKETLRSLIERAGGLTPNAYLDGVVLERKSVKEMKKKATKELITSAKKELIVSQSSLLGESIQPQEVQVKQNIINQQLQLIKSVSQEGLSGRVALPEKLGLDIILEAGDSIFIPRIPSTVQIIGAVYNPTGVLYRKDLKIKDVIEMAGGFTPDADRRATYVVRASGESVKRVRKLKPGDTVVVPRKSPVQKTLFDTLKDLALIVYQIGVAVAALNTLRK</sequence>
<dbReference type="InterPro" id="IPR049712">
    <property type="entry name" value="Poly_export"/>
</dbReference>
<feature type="domain" description="Polysaccharide export protein N-terminal" evidence="2">
    <location>
        <begin position="124"/>
        <end position="197"/>
    </location>
</feature>
<dbReference type="EMBL" id="DQWE01000252">
    <property type="protein sequence ID" value="HDI83174.1"/>
    <property type="molecule type" value="Genomic_DNA"/>
</dbReference>
<organism evidence="4">
    <name type="scientific">candidate division WOR-3 bacterium</name>
    <dbReference type="NCBI Taxonomy" id="2052148"/>
    <lineage>
        <taxon>Bacteria</taxon>
        <taxon>Bacteria division WOR-3</taxon>
    </lineage>
</organism>
<reference evidence="4" key="1">
    <citation type="journal article" date="2020" name="mSystems">
        <title>Genome- and Community-Level Interaction Insights into Carbon Utilization and Element Cycling Functions of Hydrothermarchaeota in Hydrothermal Sediment.</title>
        <authorList>
            <person name="Zhou Z."/>
            <person name="Liu Y."/>
            <person name="Xu W."/>
            <person name="Pan J."/>
            <person name="Luo Z.H."/>
            <person name="Li M."/>
        </authorList>
    </citation>
    <scope>NUCLEOTIDE SEQUENCE [LARGE SCALE GENOMIC DNA]</scope>
    <source>
        <strain evidence="4">HyVt-102</strain>
    </source>
</reference>
<proteinExistence type="predicted"/>
<feature type="domain" description="Soluble ligand binding" evidence="3">
    <location>
        <begin position="469"/>
        <end position="518"/>
    </location>
</feature>
<protein>
    <recommendedName>
        <fullName evidence="5">Polysaccharide export protein</fullName>
    </recommendedName>
</protein>
<evidence type="ECO:0008006" key="5">
    <source>
        <dbReference type="Google" id="ProtNLM"/>
    </source>
</evidence>
<feature type="domain" description="Soluble ligand binding" evidence="3">
    <location>
        <begin position="205"/>
        <end position="257"/>
    </location>
</feature>
<dbReference type="AlphaFoldDB" id="A0A7C0ZD48"/>
<evidence type="ECO:0000313" key="4">
    <source>
        <dbReference type="EMBL" id="HDI83174.1"/>
    </source>
</evidence>
<dbReference type="Pfam" id="PF02563">
    <property type="entry name" value="Poly_export"/>
    <property type="match status" value="1"/>
</dbReference>
<dbReference type="PANTHER" id="PTHR33619">
    <property type="entry name" value="POLYSACCHARIDE EXPORT PROTEIN GFCE-RELATED"/>
    <property type="match status" value="1"/>
</dbReference>
<evidence type="ECO:0000259" key="2">
    <source>
        <dbReference type="Pfam" id="PF02563"/>
    </source>
</evidence>
<dbReference type="PANTHER" id="PTHR33619:SF3">
    <property type="entry name" value="POLYSACCHARIDE EXPORT PROTEIN GFCE-RELATED"/>
    <property type="match status" value="1"/>
</dbReference>
<dbReference type="Pfam" id="PF10531">
    <property type="entry name" value="SLBB"/>
    <property type="match status" value="5"/>
</dbReference>
<dbReference type="GO" id="GO:0015159">
    <property type="term" value="F:polysaccharide transmembrane transporter activity"/>
    <property type="evidence" value="ECO:0007669"/>
    <property type="project" value="InterPro"/>
</dbReference>
<dbReference type="InterPro" id="IPR019554">
    <property type="entry name" value="Soluble_ligand-bd"/>
</dbReference>
<feature type="domain" description="Soluble ligand binding" evidence="3">
    <location>
        <begin position="689"/>
        <end position="738"/>
    </location>
</feature>
<accession>A0A7C0ZD48</accession>
<dbReference type="InterPro" id="IPR003715">
    <property type="entry name" value="Poly_export_N"/>
</dbReference>
<dbReference type="Gene3D" id="3.10.560.10">
    <property type="entry name" value="Outer membrane lipoprotein wza domain like"/>
    <property type="match status" value="5"/>
</dbReference>
<name>A0A7C0ZD48_UNCW3</name>
<gene>
    <name evidence="4" type="ORF">ENF18_05230</name>
</gene>
<evidence type="ECO:0000259" key="3">
    <source>
        <dbReference type="Pfam" id="PF10531"/>
    </source>
</evidence>
<comment type="caution">
    <text evidence="4">The sequence shown here is derived from an EMBL/GenBank/DDBJ whole genome shotgun (WGS) entry which is preliminary data.</text>
</comment>
<feature type="domain" description="Soluble ligand binding" evidence="3">
    <location>
        <begin position="288"/>
        <end position="327"/>
    </location>
</feature>
<evidence type="ECO:0000256" key="1">
    <source>
        <dbReference type="ARBA" id="ARBA00022729"/>
    </source>
</evidence>
<keyword evidence="1" id="KW-0732">Signal</keyword>
<dbReference type="Proteomes" id="UP000885847">
    <property type="component" value="Unassembled WGS sequence"/>
</dbReference>